<keyword evidence="2" id="KW-1185">Reference proteome</keyword>
<sequence length="153" mass="17389">MILLEKIEQYGAHLLAEIPDLKKFYLVVDDSQIVKVLNEINEDDNLILIGFIPSHKSEGTNQDNVQNRDFSLWMVLNKVDRNDGQEAFIASFKRTQIAAAAIEKQMLKDKPNFGGQCSLMRQLQVSSIEINPVWALAGCDGYEINYQLLTPIY</sequence>
<organism evidence="1 2">
    <name type="scientific">Flavobacterium phage 2A</name>
    <dbReference type="NCBI Taxonomy" id="1792273"/>
    <lineage>
        <taxon>Viruses</taxon>
        <taxon>Duplodnaviria</taxon>
        <taxon>Heunggongvirae</taxon>
        <taxon>Uroviricota</taxon>
        <taxon>Caudoviricetes</taxon>
        <taxon>Duneviridae</taxon>
        <taxon>Unahavirus</taxon>
        <taxon>Unahavirus uv2A</taxon>
    </lineage>
</organism>
<dbReference type="RefSeq" id="YP_009322883.1">
    <property type="nucleotide sequence ID" value="NC_031926.1"/>
</dbReference>
<dbReference type="OrthoDB" id="30892at10239"/>
<dbReference type="Proteomes" id="UP000202917">
    <property type="component" value="Segment"/>
</dbReference>
<protein>
    <submittedName>
        <fullName evidence="1">Uncharacterized protein</fullName>
    </submittedName>
</protein>
<dbReference type="GeneID" id="30308755"/>
<evidence type="ECO:0000313" key="2">
    <source>
        <dbReference type="Proteomes" id="UP000202917"/>
    </source>
</evidence>
<evidence type="ECO:0000313" key="1">
    <source>
        <dbReference type="EMBL" id="ANB40922.1"/>
    </source>
</evidence>
<dbReference type="EMBL" id="KU599887">
    <property type="protein sequence ID" value="ANB40922.1"/>
    <property type="molecule type" value="Genomic_DNA"/>
</dbReference>
<dbReference type="KEGG" id="vg:30308755"/>
<name>A0A1B0WM58_9CAUD</name>
<proteinExistence type="predicted"/>
<accession>A0A1B0WM58</accession>
<reference evidence="1 2" key="1">
    <citation type="submission" date="2016-01" db="EMBL/GenBank/DDBJ databases">
        <title>Molecular aspects and genomic diversity of bacteriophages-specific to fish pathogen Flavobacterium psychrophilum.</title>
        <authorList>
            <person name="Castillo D."/>
            <person name="Middelboe M."/>
        </authorList>
    </citation>
    <scope>NUCLEOTIDE SEQUENCE [LARGE SCALE GENOMIC DNA]</scope>
</reference>